<feature type="region of interest" description="Disordered" evidence="1">
    <location>
        <begin position="154"/>
        <end position="207"/>
    </location>
</feature>
<protein>
    <submittedName>
        <fullName evidence="2">Uncharacterized protein</fullName>
    </submittedName>
</protein>
<name>A0A395H136_9EURO</name>
<dbReference type="OrthoDB" id="10597519at2759"/>
<dbReference type="RefSeq" id="XP_025575908.1">
    <property type="nucleotide sequence ID" value="XM_025724557.1"/>
</dbReference>
<dbReference type="AlphaFoldDB" id="A0A395H136"/>
<feature type="region of interest" description="Disordered" evidence="1">
    <location>
        <begin position="1"/>
        <end position="53"/>
    </location>
</feature>
<sequence length="207" mass="23251">MQHRQNKQISDVWNIWADQGRASRPINQPPSRAPTQQECSRLRPGSAGNPAANVGNRAVEKHRATFFTGKKKLIDMRHERNRSTLTQNRGTGNAGDNDEIEHTTPLIPDRPRMPGRTHNSYLQDRLGDNMRIGNGRDGYANRSSVQLGLSEKENMQIGTKSQRIPSPQNLLETHENKSPGTTKTKHMPKSMIGRRIKTTHTIPSAHS</sequence>
<dbReference type="EMBL" id="KZ824434">
    <property type="protein sequence ID" value="RAL01581.1"/>
    <property type="molecule type" value="Genomic_DNA"/>
</dbReference>
<reference evidence="2 3" key="1">
    <citation type="submission" date="2018-02" db="EMBL/GenBank/DDBJ databases">
        <title>The genomes of Aspergillus section Nigri reveals drivers in fungal speciation.</title>
        <authorList>
            <consortium name="DOE Joint Genome Institute"/>
            <person name="Vesth T.C."/>
            <person name="Nybo J."/>
            <person name="Theobald S."/>
            <person name="Brandl J."/>
            <person name="Frisvad J.C."/>
            <person name="Nielsen K.F."/>
            <person name="Lyhne E.K."/>
            <person name="Kogle M.E."/>
            <person name="Kuo A."/>
            <person name="Riley R."/>
            <person name="Clum A."/>
            <person name="Nolan M."/>
            <person name="Lipzen A."/>
            <person name="Salamov A."/>
            <person name="Henrissat B."/>
            <person name="Wiebenga A."/>
            <person name="De vries R.P."/>
            <person name="Grigoriev I.V."/>
            <person name="Mortensen U.H."/>
            <person name="Andersen M.R."/>
            <person name="Baker S.E."/>
        </authorList>
    </citation>
    <scope>NUCLEOTIDE SEQUENCE [LARGE SCALE GENOMIC DNA]</scope>
    <source>
        <strain evidence="2 3">CBS 121593</strain>
    </source>
</reference>
<evidence type="ECO:0000313" key="2">
    <source>
        <dbReference type="EMBL" id="RAL01581.1"/>
    </source>
</evidence>
<feature type="region of interest" description="Disordered" evidence="1">
    <location>
        <begin position="85"/>
        <end position="115"/>
    </location>
</feature>
<gene>
    <name evidence="2" type="ORF">BO80DRAFT_51417</name>
</gene>
<evidence type="ECO:0000313" key="3">
    <source>
        <dbReference type="Proteomes" id="UP000249402"/>
    </source>
</evidence>
<proteinExistence type="predicted"/>
<feature type="compositionally biased region" description="Polar residues" evidence="1">
    <location>
        <begin position="156"/>
        <end position="171"/>
    </location>
</feature>
<dbReference type="Proteomes" id="UP000249402">
    <property type="component" value="Unassembled WGS sequence"/>
</dbReference>
<feature type="compositionally biased region" description="Basic residues" evidence="1">
    <location>
        <begin position="183"/>
        <end position="198"/>
    </location>
</feature>
<dbReference type="GeneID" id="37229422"/>
<organism evidence="2 3">
    <name type="scientific">Aspergillus ibericus CBS 121593</name>
    <dbReference type="NCBI Taxonomy" id="1448316"/>
    <lineage>
        <taxon>Eukaryota</taxon>
        <taxon>Fungi</taxon>
        <taxon>Dikarya</taxon>
        <taxon>Ascomycota</taxon>
        <taxon>Pezizomycotina</taxon>
        <taxon>Eurotiomycetes</taxon>
        <taxon>Eurotiomycetidae</taxon>
        <taxon>Eurotiales</taxon>
        <taxon>Aspergillaceae</taxon>
        <taxon>Aspergillus</taxon>
        <taxon>Aspergillus subgen. Circumdati</taxon>
    </lineage>
</organism>
<evidence type="ECO:0000256" key="1">
    <source>
        <dbReference type="SAM" id="MobiDB-lite"/>
    </source>
</evidence>
<keyword evidence="3" id="KW-1185">Reference proteome</keyword>
<dbReference type="VEuPathDB" id="FungiDB:BO80DRAFT_51417"/>
<accession>A0A395H136</accession>